<keyword evidence="1" id="KW-0812">Transmembrane</keyword>
<evidence type="ECO:0000313" key="2">
    <source>
        <dbReference type="EMBL" id="MES1921936.1"/>
    </source>
</evidence>
<keyword evidence="3" id="KW-1185">Reference proteome</keyword>
<sequence length="123" mass="13748">MNIGSGLLNNVPANTNEIKGGEEKDWDNGMCSCCDDPLTSLMAYYFPCVIQGRTYAKLKDADSAVAYILIFCLLDMFGFSICAICYVRMKIREQRDIKGSKCGDCMAAWMFGCCTIVQSYREL</sequence>
<protein>
    <recommendedName>
        <fullName evidence="4">PLAC8 family protein</fullName>
    </recommendedName>
</protein>
<gene>
    <name evidence="2" type="ORF">MHBO_003461</name>
</gene>
<dbReference type="NCBIfam" id="TIGR01571">
    <property type="entry name" value="A_thal_Cys_rich"/>
    <property type="match status" value="1"/>
</dbReference>
<feature type="transmembrane region" description="Helical" evidence="1">
    <location>
        <begin position="64"/>
        <end position="87"/>
    </location>
</feature>
<dbReference type="Proteomes" id="UP001439008">
    <property type="component" value="Unassembled WGS sequence"/>
</dbReference>
<dbReference type="EMBL" id="JBDODL010001959">
    <property type="protein sequence ID" value="MES1921936.1"/>
    <property type="molecule type" value="Genomic_DNA"/>
</dbReference>
<evidence type="ECO:0000256" key="1">
    <source>
        <dbReference type="SAM" id="Phobius"/>
    </source>
</evidence>
<keyword evidence="1" id="KW-0472">Membrane</keyword>
<organism evidence="2 3">
    <name type="scientific">Bonamia ostreae</name>
    <dbReference type="NCBI Taxonomy" id="126728"/>
    <lineage>
        <taxon>Eukaryota</taxon>
        <taxon>Sar</taxon>
        <taxon>Rhizaria</taxon>
        <taxon>Endomyxa</taxon>
        <taxon>Ascetosporea</taxon>
        <taxon>Haplosporida</taxon>
        <taxon>Bonamia</taxon>
    </lineage>
</organism>
<dbReference type="Pfam" id="PF04749">
    <property type="entry name" value="PLAC8"/>
    <property type="match status" value="1"/>
</dbReference>
<accession>A0ABV2AQI2</accession>
<proteinExistence type="predicted"/>
<dbReference type="PANTHER" id="PTHR15907">
    <property type="entry name" value="DUF614 FAMILY PROTEIN-RELATED"/>
    <property type="match status" value="1"/>
</dbReference>
<name>A0ABV2AQI2_9EUKA</name>
<keyword evidence="1" id="KW-1133">Transmembrane helix</keyword>
<reference evidence="2 3" key="1">
    <citation type="journal article" date="2024" name="BMC Biol.">
        <title>Comparative genomics of Ascetosporea gives new insight into the evolutionary basis for animal parasitism in Rhizaria.</title>
        <authorList>
            <person name="Hiltunen Thoren M."/>
            <person name="Onut-Brannstrom I."/>
            <person name="Alfjorden A."/>
            <person name="Peckova H."/>
            <person name="Swords F."/>
            <person name="Hooper C."/>
            <person name="Holzer A.S."/>
            <person name="Bass D."/>
            <person name="Burki F."/>
        </authorList>
    </citation>
    <scope>NUCLEOTIDE SEQUENCE [LARGE SCALE GENOMIC DNA]</scope>
    <source>
        <strain evidence="2">20-A016</strain>
    </source>
</reference>
<evidence type="ECO:0008006" key="4">
    <source>
        <dbReference type="Google" id="ProtNLM"/>
    </source>
</evidence>
<dbReference type="InterPro" id="IPR006461">
    <property type="entry name" value="PLAC_motif_containing"/>
</dbReference>
<evidence type="ECO:0000313" key="3">
    <source>
        <dbReference type="Proteomes" id="UP001439008"/>
    </source>
</evidence>
<comment type="caution">
    <text evidence="2">The sequence shown here is derived from an EMBL/GenBank/DDBJ whole genome shotgun (WGS) entry which is preliminary data.</text>
</comment>